<dbReference type="EMBL" id="JABEZY010259433">
    <property type="protein sequence ID" value="MBA0754043.1"/>
    <property type="molecule type" value="Genomic_DNA"/>
</dbReference>
<gene>
    <name evidence="1" type="ORF">Gogos_021484</name>
</gene>
<accession>A0A7J9D0I8</accession>
<organism evidence="1 2">
    <name type="scientific">Gossypium gossypioides</name>
    <name type="common">Mexican cotton</name>
    <name type="synonym">Selera gossypioides</name>
    <dbReference type="NCBI Taxonomy" id="34282"/>
    <lineage>
        <taxon>Eukaryota</taxon>
        <taxon>Viridiplantae</taxon>
        <taxon>Streptophyta</taxon>
        <taxon>Embryophyta</taxon>
        <taxon>Tracheophyta</taxon>
        <taxon>Spermatophyta</taxon>
        <taxon>Magnoliopsida</taxon>
        <taxon>eudicotyledons</taxon>
        <taxon>Gunneridae</taxon>
        <taxon>Pentapetalae</taxon>
        <taxon>rosids</taxon>
        <taxon>malvids</taxon>
        <taxon>Malvales</taxon>
        <taxon>Malvaceae</taxon>
        <taxon>Malvoideae</taxon>
        <taxon>Gossypium</taxon>
    </lineage>
</organism>
<proteinExistence type="predicted"/>
<reference evidence="1 2" key="1">
    <citation type="journal article" date="2019" name="Genome Biol. Evol.">
        <title>Insights into the evolution of the New World diploid cottons (Gossypium, subgenus Houzingenia) based on genome sequencing.</title>
        <authorList>
            <person name="Grover C.E."/>
            <person name="Arick M.A. 2nd"/>
            <person name="Thrash A."/>
            <person name="Conover J.L."/>
            <person name="Sanders W.S."/>
            <person name="Peterson D.G."/>
            <person name="Frelichowski J.E."/>
            <person name="Scheffler J.A."/>
            <person name="Scheffler B.E."/>
            <person name="Wendel J.F."/>
        </authorList>
    </citation>
    <scope>NUCLEOTIDE SEQUENCE [LARGE SCALE GENOMIC DNA]</scope>
    <source>
        <strain evidence="1">5</strain>
        <tissue evidence="1">Leaf</tissue>
    </source>
</reference>
<sequence>MERFEDPGKPYVELVSTSLSKK</sequence>
<dbReference type="Proteomes" id="UP000593579">
    <property type="component" value="Unassembled WGS sequence"/>
</dbReference>
<dbReference type="EMBL" id="JABEZY010259433">
    <property type="protein sequence ID" value="MBA0754044.1"/>
    <property type="molecule type" value="Genomic_DNA"/>
</dbReference>
<reference evidence="1" key="2">
    <citation type="submission" date="2020-04" db="EMBL/GenBank/DDBJ databases">
        <authorList>
            <person name="Grover C.E."/>
            <person name="Arick M.A. II"/>
            <person name="Thrash A."/>
            <person name="Conover J.L."/>
            <person name="Sanders W.S."/>
            <person name="Peterson D.G."/>
            <person name="Scheffler J.A."/>
            <person name="Scheffler B.E."/>
            <person name="Wendel J.F."/>
        </authorList>
    </citation>
    <scope>NUCLEOTIDE SEQUENCE</scope>
    <source>
        <strain evidence="1">5</strain>
        <tissue evidence="1">Leaf</tissue>
    </source>
</reference>
<evidence type="ECO:0000313" key="1">
    <source>
        <dbReference type="EMBL" id="MBA0754044.1"/>
    </source>
</evidence>
<dbReference type="AlphaFoldDB" id="A0A7J9D0I8"/>
<protein>
    <submittedName>
        <fullName evidence="1">Uncharacterized protein</fullName>
    </submittedName>
</protein>
<dbReference type="OrthoDB" id="1000866at2759"/>
<comment type="caution">
    <text evidence="1">The sequence shown here is derived from an EMBL/GenBank/DDBJ whole genome shotgun (WGS) entry which is preliminary data.</text>
</comment>
<name>A0A7J9D0I8_GOSGO</name>
<evidence type="ECO:0000313" key="2">
    <source>
        <dbReference type="Proteomes" id="UP000593579"/>
    </source>
</evidence>
<keyword evidence="2" id="KW-1185">Reference proteome</keyword>